<organism evidence="3 4">
    <name type="scientific">Allomyces macrogynus (strain ATCC 38327)</name>
    <name type="common">Allomyces javanicus var. macrogynus</name>
    <dbReference type="NCBI Taxonomy" id="578462"/>
    <lineage>
        <taxon>Eukaryota</taxon>
        <taxon>Fungi</taxon>
        <taxon>Fungi incertae sedis</taxon>
        <taxon>Blastocladiomycota</taxon>
        <taxon>Blastocladiomycetes</taxon>
        <taxon>Blastocladiales</taxon>
        <taxon>Blastocladiaceae</taxon>
        <taxon>Allomyces</taxon>
    </lineage>
</organism>
<dbReference type="VEuPathDB" id="FungiDB:AMAG_04229"/>
<feature type="region of interest" description="Disordered" evidence="1">
    <location>
        <begin position="89"/>
        <end position="233"/>
    </location>
</feature>
<protein>
    <submittedName>
        <fullName evidence="3">Uncharacterized protein</fullName>
    </submittedName>
</protein>
<evidence type="ECO:0000256" key="2">
    <source>
        <dbReference type="SAM" id="Phobius"/>
    </source>
</evidence>
<dbReference type="EMBL" id="GG745333">
    <property type="protein sequence ID" value="KNE58673.1"/>
    <property type="molecule type" value="Genomic_DNA"/>
</dbReference>
<reference evidence="3 4" key="1">
    <citation type="submission" date="2009-11" db="EMBL/GenBank/DDBJ databases">
        <title>Annotation of Allomyces macrogynus ATCC 38327.</title>
        <authorList>
            <consortium name="The Broad Institute Genome Sequencing Platform"/>
            <person name="Russ C."/>
            <person name="Cuomo C."/>
            <person name="Burger G."/>
            <person name="Gray M.W."/>
            <person name="Holland P.W.H."/>
            <person name="King N."/>
            <person name="Lang F.B.F."/>
            <person name="Roger A.J."/>
            <person name="Ruiz-Trillo I."/>
            <person name="Young S.K."/>
            <person name="Zeng Q."/>
            <person name="Gargeya S."/>
            <person name="Fitzgerald M."/>
            <person name="Haas B."/>
            <person name="Abouelleil A."/>
            <person name="Alvarado L."/>
            <person name="Arachchi H.M."/>
            <person name="Berlin A."/>
            <person name="Chapman S.B."/>
            <person name="Gearin G."/>
            <person name="Goldberg J."/>
            <person name="Griggs A."/>
            <person name="Gujja S."/>
            <person name="Hansen M."/>
            <person name="Heiman D."/>
            <person name="Howarth C."/>
            <person name="Larimer J."/>
            <person name="Lui A."/>
            <person name="MacDonald P.J.P."/>
            <person name="McCowen C."/>
            <person name="Montmayeur A."/>
            <person name="Murphy C."/>
            <person name="Neiman D."/>
            <person name="Pearson M."/>
            <person name="Priest M."/>
            <person name="Roberts A."/>
            <person name="Saif S."/>
            <person name="Shea T."/>
            <person name="Sisk P."/>
            <person name="Stolte C."/>
            <person name="Sykes S."/>
            <person name="Wortman J."/>
            <person name="Nusbaum C."/>
            <person name="Birren B."/>
        </authorList>
    </citation>
    <scope>NUCLEOTIDE SEQUENCE [LARGE SCALE GENOMIC DNA]</scope>
    <source>
        <strain evidence="3 4">ATCC 38327</strain>
    </source>
</reference>
<feature type="compositionally biased region" description="Low complexity" evidence="1">
    <location>
        <begin position="599"/>
        <end position="610"/>
    </location>
</feature>
<feature type="compositionally biased region" description="Low complexity" evidence="1">
    <location>
        <begin position="179"/>
        <end position="189"/>
    </location>
</feature>
<dbReference type="OMA" id="REMLECR"/>
<keyword evidence="2" id="KW-0812">Transmembrane</keyword>
<feature type="region of interest" description="Disordered" evidence="1">
    <location>
        <begin position="332"/>
        <end position="401"/>
    </location>
</feature>
<feature type="region of interest" description="Disordered" evidence="1">
    <location>
        <begin position="599"/>
        <end position="695"/>
    </location>
</feature>
<accession>A0A0L0S7U7</accession>
<evidence type="ECO:0000313" key="4">
    <source>
        <dbReference type="Proteomes" id="UP000054350"/>
    </source>
</evidence>
<feature type="compositionally biased region" description="Low complexity" evidence="1">
    <location>
        <begin position="655"/>
        <end position="695"/>
    </location>
</feature>
<dbReference type="AlphaFoldDB" id="A0A0L0S7U7"/>
<feature type="compositionally biased region" description="Low complexity" evidence="1">
    <location>
        <begin position="128"/>
        <end position="153"/>
    </location>
</feature>
<feature type="compositionally biased region" description="Basic and acidic residues" evidence="1">
    <location>
        <begin position="634"/>
        <end position="645"/>
    </location>
</feature>
<feature type="compositionally biased region" description="Low complexity" evidence="1">
    <location>
        <begin position="374"/>
        <end position="395"/>
    </location>
</feature>
<dbReference type="Proteomes" id="UP000054350">
    <property type="component" value="Unassembled WGS sequence"/>
</dbReference>
<feature type="compositionally biased region" description="Low complexity" evidence="1">
    <location>
        <begin position="346"/>
        <end position="355"/>
    </location>
</feature>
<gene>
    <name evidence="3" type="ORF">AMAG_04229</name>
</gene>
<keyword evidence="2" id="KW-0472">Membrane</keyword>
<proteinExistence type="predicted"/>
<feature type="transmembrane region" description="Helical" evidence="2">
    <location>
        <begin position="35"/>
        <end position="58"/>
    </location>
</feature>
<sequence length="695" mass="69943">MAPFPYSSGTADAVTSSPSVMIAAADTPTSAATPVLPLALGLAAAAAVVLLGVGLCLFKRKRAPTRAPAPLAMPDLAVRQPVAATMAAARSTSAGAGNAGGMRTVPGSGDLGDMDSLPLRAFTLGSKTAMPTTNPTLTNPTTATTTAGALPHATVPPADHSATRPLDQSGAKPPLARVPSTSSSSSSSSDGDDGATPDSDTPPFTPPADLAHDHHHHDHDDAKHPDLAPPMIPKVIHPAAPIVNTAAPVRVVETDDVLSPATLVAESLDADLTKQADRSPSPVEPTQKAEEERVLLPKAPAVAPLKRPDPPALATLAPVSIPTPAVAPAPIPAPTAAPALHKPPSRESFSFRPRSLATPASVPARDASPIPAPAAVVRSNSQSRASVSRTSVSAAQPTVATSSRARLGSVDSVGSAASMHLLPSAAPKLDLPDLGDLADAFNSFLFIPSNDDDPFGLLGLGSVQVPSSTSIPASPKPAAATTTAKAAPKPAAKLAKPVTAAVSESSEGLLGPGSVFAMPLYVPSPRPLLRAAVANSQAATSSAADNSKPKLDTPAPLTTPSVMPLTASTLAALSNHAAVAQRSTTNHDSLAMSLVAPASTRPATAPRPSTGGDAATAGLTRPRTSGSISSMRPLHLDTDGGKDDSDLVLMRILQGDSASSMRARADSGASTGARTPSLRRSTSMRSRSTSVVRQG</sequence>
<dbReference type="OrthoDB" id="5596023at2759"/>
<keyword evidence="4" id="KW-1185">Reference proteome</keyword>
<feature type="region of interest" description="Disordered" evidence="1">
    <location>
        <begin position="539"/>
        <end position="562"/>
    </location>
</feature>
<feature type="region of interest" description="Disordered" evidence="1">
    <location>
        <begin position="269"/>
        <end position="307"/>
    </location>
</feature>
<name>A0A0L0S7U7_ALLM3</name>
<keyword evidence="2" id="KW-1133">Transmembrane helix</keyword>
<reference evidence="4" key="2">
    <citation type="submission" date="2009-11" db="EMBL/GenBank/DDBJ databases">
        <title>The Genome Sequence of Allomyces macrogynus strain ATCC 38327.</title>
        <authorList>
            <consortium name="The Broad Institute Genome Sequencing Platform"/>
            <person name="Russ C."/>
            <person name="Cuomo C."/>
            <person name="Shea T."/>
            <person name="Young S.K."/>
            <person name="Zeng Q."/>
            <person name="Koehrsen M."/>
            <person name="Haas B."/>
            <person name="Borodovsky M."/>
            <person name="Guigo R."/>
            <person name="Alvarado L."/>
            <person name="Berlin A."/>
            <person name="Borenstein D."/>
            <person name="Chen Z."/>
            <person name="Engels R."/>
            <person name="Freedman E."/>
            <person name="Gellesch M."/>
            <person name="Goldberg J."/>
            <person name="Griggs A."/>
            <person name="Gujja S."/>
            <person name="Heiman D."/>
            <person name="Hepburn T."/>
            <person name="Howarth C."/>
            <person name="Jen D."/>
            <person name="Larson L."/>
            <person name="Lewis B."/>
            <person name="Mehta T."/>
            <person name="Park D."/>
            <person name="Pearson M."/>
            <person name="Roberts A."/>
            <person name="Saif S."/>
            <person name="Shenoy N."/>
            <person name="Sisk P."/>
            <person name="Stolte C."/>
            <person name="Sykes S."/>
            <person name="Walk T."/>
            <person name="White J."/>
            <person name="Yandava C."/>
            <person name="Burger G."/>
            <person name="Gray M.W."/>
            <person name="Holland P.W.H."/>
            <person name="King N."/>
            <person name="Lang F.B.F."/>
            <person name="Roger A.J."/>
            <person name="Ruiz-Trillo I."/>
            <person name="Lander E."/>
            <person name="Nusbaum C."/>
        </authorList>
    </citation>
    <scope>NUCLEOTIDE SEQUENCE [LARGE SCALE GENOMIC DNA]</scope>
    <source>
        <strain evidence="4">ATCC 38327</strain>
    </source>
</reference>
<evidence type="ECO:0000256" key="1">
    <source>
        <dbReference type="SAM" id="MobiDB-lite"/>
    </source>
</evidence>
<evidence type="ECO:0000313" key="3">
    <source>
        <dbReference type="EMBL" id="KNE58673.1"/>
    </source>
</evidence>